<dbReference type="SUPFAM" id="SSF49464">
    <property type="entry name" value="Carboxypeptidase regulatory domain-like"/>
    <property type="match status" value="1"/>
</dbReference>
<organism evidence="13 14">
    <name type="scientific">Mucilaginibacter auburnensis</name>
    <dbReference type="NCBI Taxonomy" id="1457233"/>
    <lineage>
        <taxon>Bacteria</taxon>
        <taxon>Pseudomonadati</taxon>
        <taxon>Bacteroidota</taxon>
        <taxon>Sphingobacteriia</taxon>
        <taxon>Sphingobacteriales</taxon>
        <taxon>Sphingobacteriaceae</taxon>
        <taxon>Mucilaginibacter</taxon>
    </lineage>
</organism>
<dbReference type="OrthoDB" id="9803050at2"/>
<evidence type="ECO:0000259" key="12">
    <source>
        <dbReference type="Pfam" id="PF07715"/>
    </source>
</evidence>
<keyword evidence="7 8" id="KW-0998">Cell outer membrane</keyword>
<dbReference type="InterPro" id="IPR008969">
    <property type="entry name" value="CarboxyPept-like_regulatory"/>
</dbReference>
<evidence type="ECO:0000256" key="1">
    <source>
        <dbReference type="ARBA" id="ARBA00004571"/>
    </source>
</evidence>
<dbReference type="InterPro" id="IPR000531">
    <property type="entry name" value="Beta-barrel_TonB"/>
</dbReference>
<protein>
    <submittedName>
        <fullName evidence="13">TonB-dependent receptor-like protein</fullName>
    </submittedName>
</protein>
<dbReference type="SUPFAM" id="SSF56935">
    <property type="entry name" value="Porins"/>
    <property type="match status" value="1"/>
</dbReference>
<keyword evidence="2 8" id="KW-0813">Transport</keyword>
<dbReference type="InterPro" id="IPR039426">
    <property type="entry name" value="TonB-dep_rcpt-like"/>
</dbReference>
<dbReference type="EMBL" id="PGFJ01000001">
    <property type="protein sequence ID" value="PJJ84888.1"/>
    <property type="molecule type" value="Genomic_DNA"/>
</dbReference>
<sequence length="922" mass="103667">MRSLYLITGFLLLSIASFAQDRLLTVNFQQANVKQVVTAIEAQSDYYFYYDALQFDSLHVTMVAERKPLTAILDEAFKNTPYKYAINNRQVFLTKGRAVDVKLADQYFSSVQAGTQPVNNVTPVVAAAVTDEVKPKAVEALSENKTYNIGIPTNTITPGKATVAGYVRDAKSGEPVVGASIYVPSTQQGVATDGFGYYSISLPKGPNTLQIKGLGMKDTRRQLMVFSDGRINIEMQEQVTSLKEVKISAEKVANVRSTDMGVTKLDIKSIKQVPTVFGETDVLRVVLTLPGVQSVGEASTGFNVRGGAADQNLILFNDATIYNPAHFFGFFSAFDPDLVKDVELYKSTIPEKYGGRLSSVLEVNNREGNRKKYTGSGSLGLLTSRFYIEGPIDTNKTSFIFGGRTTYADWLLKSLQQPSYRNSSASFYDLNLGISHQINERNQIYLSAYTSSDGFKLNGDTSYNYGNTNLSLKWRHTFNNKLYGVFGGGYDYYQYGIKSDVSATNAYKFNFNIRQLNFRTDFTYYLNPKNTINVGLNSILYKLNPGSNLPWGDKSLVRPDIVPAEQALESALYIGNKMDVTQNLSMSLGMRFSMFNYLGPQTVNIYAPGQPTTEFNVIGSKTYNSGSVIKTYGAPEIRTSIRYILSEDFSVKASFNTLRQYIHLLSNTTAISPTDVWKLSDNNIKPQMGSQVSLGLYRNFKSNTIETSVEVYYKTLNNYLDYRSGAKLVLNQNIENDVLPVKGKSYGVEFFLKKSTGKLNGWLSYTYSRILLQQNNTNLGELINRGEWYPANYDKPHSVNLIGNYRFSHRYSISFNGVYSTGRPITLPITRFYYAGSERIYYSDRNQYRIPDYFRFDLSATFEPNHRVNQRFHSSWTLGVYNLTGRHNPYSTYYVSEGGKVNGYQLSIFAAAIPFVNYNIRF</sequence>
<evidence type="ECO:0000313" key="14">
    <source>
        <dbReference type="Proteomes" id="UP000242687"/>
    </source>
</evidence>
<gene>
    <name evidence="13" type="ORF">CLV57_1910</name>
</gene>
<evidence type="ECO:0000256" key="10">
    <source>
        <dbReference type="SAM" id="SignalP"/>
    </source>
</evidence>
<keyword evidence="10" id="KW-0732">Signal</keyword>
<keyword evidence="6 8" id="KW-0472">Membrane</keyword>
<feature type="domain" description="TonB-dependent receptor plug" evidence="12">
    <location>
        <begin position="278"/>
        <end position="355"/>
    </location>
</feature>
<dbReference type="Gene3D" id="2.40.170.20">
    <property type="entry name" value="TonB-dependent receptor, beta-barrel domain"/>
    <property type="match status" value="1"/>
</dbReference>
<dbReference type="Gene3D" id="2.60.40.1120">
    <property type="entry name" value="Carboxypeptidase-like, regulatory domain"/>
    <property type="match status" value="1"/>
</dbReference>
<comment type="subcellular location">
    <subcellularLocation>
        <location evidence="1 8">Cell outer membrane</location>
        <topology evidence="1 8">Multi-pass membrane protein</topology>
    </subcellularLocation>
</comment>
<evidence type="ECO:0000313" key="13">
    <source>
        <dbReference type="EMBL" id="PJJ84888.1"/>
    </source>
</evidence>
<comment type="caution">
    <text evidence="13">The sequence shown here is derived from an EMBL/GenBank/DDBJ whole genome shotgun (WGS) entry which is preliminary data.</text>
</comment>
<dbReference type="Pfam" id="PF07715">
    <property type="entry name" value="Plug"/>
    <property type="match status" value="1"/>
</dbReference>
<dbReference type="GO" id="GO:0009279">
    <property type="term" value="C:cell outer membrane"/>
    <property type="evidence" value="ECO:0007669"/>
    <property type="project" value="UniProtKB-SubCell"/>
</dbReference>
<dbReference type="Proteomes" id="UP000242687">
    <property type="component" value="Unassembled WGS sequence"/>
</dbReference>
<dbReference type="InterPro" id="IPR036942">
    <property type="entry name" value="Beta-barrel_TonB_sf"/>
</dbReference>
<feature type="domain" description="TonB-dependent receptor-like beta-barrel" evidence="11">
    <location>
        <begin position="428"/>
        <end position="883"/>
    </location>
</feature>
<name>A0A2H9VVP4_9SPHI</name>
<evidence type="ECO:0000256" key="5">
    <source>
        <dbReference type="ARBA" id="ARBA00023077"/>
    </source>
</evidence>
<dbReference type="PROSITE" id="PS52016">
    <property type="entry name" value="TONB_DEPENDENT_REC_3"/>
    <property type="match status" value="1"/>
</dbReference>
<evidence type="ECO:0000256" key="6">
    <source>
        <dbReference type="ARBA" id="ARBA00023136"/>
    </source>
</evidence>
<comment type="similarity">
    <text evidence="8 9">Belongs to the TonB-dependent receptor family.</text>
</comment>
<keyword evidence="14" id="KW-1185">Reference proteome</keyword>
<evidence type="ECO:0000259" key="11">
    <source>
        <dbReference type="Pfam" id="PF00593"/>
    </source>
</evidence>
<dbReference type="AlphaFoldDB" id="A0A2H9VVP4"/>
<evidence type="ECO:0000256" key="9">
    <source>
        <dbReference type="RuleBase" id="RU003357"/>
    </source>
</evidence>
<evidence type="ECO:0000256" key="7">
    <source>
        <dbReference type="ARBA" id="ARBA00023237"/>
    </source>
</evidence>
<evidence type="ECO:0000256" key="8">
    <source>
        <dbReference type="PROSITE-ProRule" id="PRU01360"/>
    </source>
</evidence>
<reference evidence="13 14" key="1">
    <citation type="submission" date="2017-11" db="EMBL/GenBank/DDBJ databases">
        <title>Genomic Encyclopedia of Archaeal and Bacterial Type Strains, Phase II (KMG-II): From Individual Species to Whole Genera.</title>
        <authorList>
            <person name="Goeker M."/>
        </authorList>
    </citation>
    <scope>NUCLEOTIDE SEQUENCE [LARGE SCALE GENOMIC DNA]</scope>
    <source>
        <strain evidence="13 14">DSM 28175</strain>
    </source>
</reference>
<dbReference type="Pfam" id="PF13715">
    <property type="entry name" value="CarbopepD_reg_2"/>
    <property type="match status" value="1"/>
</dbReference>
<evidence type="ECO:0000256" key="3">
    <source>
        <dbReference type="ARBA" id="ARBA00022452"/>
    </source>
</evidence>
<dbReference type="InterPro" id="IPR012910">
    <property type="entry name" value="Plug_dom"/>
</dbReference>
<keyword evidence="5 9" id="KW-0798">TonB box</keyword>
<dbReference type="Gene3D" id="2.170.130.10">
    <property type="entry name" value="TonB-dependent receptor, plug domain"/>
    <property type="match status" value="1"/>
</dbReference>
<dbReference type="InterPro" id="IPR037066">
    <property type="entry name" value="Plug_dom_sf"/>
</dbReference>
<keyword evidence="3 8" id="KW-1134">Transmembrane beta strand</keyword>
<evidence type="ECO:0000256" key="4">
    <source>
        <dbReference type="ARBA" id="ARBA00022692"/>
    </source>
</evidence>
<feature type="signal peptide" evidence="10">
    <location>
        <begin position="1"/>
        <end position="19"/>
    </location>
</feature>
<accession>A0A2H9VVP4</accession>
<dbReference type="Pfam" id="PF00593">
    <property type="entry name" value="TonB_dep_Rec_b-barrel"/>
    <property type="match status" value="1"/>
</dbReference>
<feature type="chain" id="PRO_5014137450" evidence="10">
    <location>
        <begin position="20"/>
        <end position="922"/>
    </location>
</feature>
<dbReference type="RefSeq" id="WP_100341060.1">
    <property type="nucleotide sequence ID" value="NZ_PGFJ01000001.1"/>
</dbReference>
<keyword evidence="13" id="KW-0675">Receptor</keyword>
<proteinExistence type="inferred from homology"/>
<evidence type="ECO:0000256" key="2">
    <source>
        <dbReference type="ARBA" id="ARBA00022448"/>
    </source>
</evidence>
<keyword evidence="4 8" id="KW-0812">Transmembrane</keyword>